<reference evidence="1 2" key="1">
    <citation type="submission" date="2017-08" db="EMBL/GenBank/DDBJ databases">
        <authorList>
            <person name="de Groot N.N."/>
        </authorList>
    </citation>
    <scope>NUCLEOTIDE SEQUENCE [LARGE SCALE GENOMIC DNA]</scope>
    <source>
        <strain evidence="1 2">USBA 352</strain>
    </source>
</reference>
<dbReference type="STRING" id="538381.GCA_001696535_01325"/>
<accession>A0A285R6F9</accession>
<dbReference type="RefSeq" id="WP_244297292.1">
    <property type="nucleotide sequence ID" value="NZ_OBML01000001.1"/>
</dbReference>
<evidence type="ECO:0008006" key="3">
    <source>
        <dbReference type="Google" id="ProtNLM"/>
    </source>
</evidence>
<protein>
    <recommendedName>
        <fullName evidence="3">Alpha/beta hydrolase family protein</fullName>
    </recommendedName>
</protein>
<evidence type="ECO:0000313" key="1">
    <source>
        <dbReference type="EMBL" id="SOB89358.1"/>
    </source>
</evidence>
<sequence>MTATRILPVPPLAVAVLVLLALALGASPAAAYRLEPFKDRLFSYPGLLAGKADDAFVIVDYDKRRDIHRRDKVWEREVYGEYVSMKPSGSQEDLTLKANGRTISYMRVGEPRGARSIVIYVHGQGGNRFQGMNDVSFGGNFNRIKNLMVRNAGLYITLDVKDFDARGAGDVKALIQHYIRQAPQARAYVACGSMGGFLCWELARDGGAAAMMGGMLLMGSTWDDAFLSSGTFRGGRLPIYFGHGSWDEVYDWKKQAAFYERLKARKSDYPARFALFETGTHGTPIRMTDWRLILNWMFAVTGR</sequence>
<keyword evidence="2" id="KW-1185">Reference proteome</keyword>
<dbReference type="Gene3D" id="3.40.50.1820">
    <property type="entry name" value="alpha/beta hydrolase"/>
    <property type="match status" value="1"/>
</dbReference>
<dbReference type="InterPro" id="IPR029058">
    <property type="entry name" value="AB_hydrolase_fold"/>
</dbReference>
<name>A0A285R6F9_9HYPH</name>
<evidence type="ECO:0000313" key="2">
    <source>
        <dbReference type="Proteomes" id="UP000219331"/>
    </source>
</evidence>
<dbReference type="AlphaFoldDB" id="A0A285R6F9"/>
<dbReference type="SUPFAM" id="SSF53474">
    <property type="entry name" value="alpha/beta-Hydrolases"/>
    <property type="match status" value="1"/>
</dbReference>
<dbReference type="Proteomes" id="UP000219331">
    <property type="component" value="Unassembled WGS sequence"/>
</dbReference>
<proteinExistence type="predicted"/>
<organism evidence="1 2">
    <name type="scientific">Stappia indica</name>
    <dbReference type="NCBI Taxonomy" id="538381"/>
    <lineage>
        <taxon>Bacteria</taxon>
        <taxon>Pseudomonadati</taxon>
        <taxon>Pseudomonadota</taxon>
        <taxon>Alphaproteobacteria</taxon>
        <taxon>Hyphomicrobiales</taxon>
        <taxon>Stappiaceae</taxon>
        <taxon>Stappia</taxon>
    </lineage>
</organism>
<gene>
    <name evidence="1" type="ORF">SAMN05421512_101247</name>
</gene>
<dbReference type="EMBL" id="OBML01000001">
    <property type="protein sequence ID" value="SOB89358.1"/>
    <property type="molecule type" value="Genomic_DNA"/>
</dbReference>